<feature type="transmembrane region" description="Helical" evidence="6">
    <location>
        <begin position="107"/>
        <end position="126"/>
    </location>
</feature>
<keyword evidence="4 6" id="KW-1133">Transmembrane helix</keyword>
<evidence type="ECO:0000256" key="3">
    <source>
        <dbReference type="ARBA" id="ARBA00022692"/>
    </source>
</evidence>
<dbReference type="InterPro" id="IPR036259">
    <property type="entry name" value="MFS_trans_sf"/>
</dbReference>
<dbReference type="EMBL" id="JBITGY010000005">
    <property type="protein sequence ID" value="MFI6499426.1"/>
    <property type="molecule type" value="Genomic_DNA"/>
</dbReference>
<feature type="domain" description="Major facilitator superfamily (MFS) profile" evidence="7">
    <location>
        <begin position="41"/>
        <end position="440"/>
    </location>
</feature>
<feature type="transmembrane region" description="Helical" evidence="6">
    <location>
        <begin position="415"/>
        <end position="434"/>
    </location>
</feature>
<dbReference type="PANTHER" id="PTHR23505:SF79">
    <property type="entry name" value="PROTEIN SPINSTER"/>
    <property type="match status" value="1"/>
</dbReference>
<keyword evidence="5 6" id="KW-0472">Membrane</keyword>
<dbReference type="PROSITE" id="PS50850">
    <property type="entry name" value="MFS"/>
    <property type="match status" value="1"/>
</dbReference>
<evidence type="ECO:0000256" key="2">
    <source>
        <dbReference type="ARBA" id="ARBA00022448"/>
    </source>
</evidence>
<evidence type="ECO:0000313" key="9">
    <source>
        <dbReference type="Proteomes" id="UP001612741"/>
    </source>
</evidence>
<proteinExistence type="predicted"/>
<gene>
    <name evidence="8" type="ORF">ACIBG2_18715</name>
</gene>
<feature type="transmembrane region" description="Helical" evidence="6">
    <location>
        <begin position="165"/>
        <end position="187"/>
    </location>
</feature>
<feature type="transmembrane region" description="Helical" evidence="6">
    <location>
        <begin position="132"/>
        <end position="153"/>
    </location>
</feature>
<organism evidence="8 9">
    <name type="scientific">Nonomuraea typhae</name>
    <dbReference type="NCBI Taxonomy" id="2603600"/>
    <lineage>
        <taxon>Bacteria</taxon>
        <taxon>Bacillati</taxon>
        <taxon>Actinomycetota</taxon>
        <taxon>Actinomycetes</taxon>
        <taxon>Streptosporangiales</taxon>
        <taxon>Streptosporangiaceae</taxon>
        <taxon>Nonomuraea</taxon>
    </lineage>
</organism>
<evidence type="ECO:0000256" key="5">
    <source>
        <dbReference type="ARBA" id="ARBA00023136"/>
    </source>
</evidence>
<feature type="transmembrane region" description="Helical" evidence="6">
    <location>
        <begin position="199"/>
        <end position="219"/>
    </location>
</feature>
<dbReference type="InterPro" id="IPR011701">
    <property type="entry name" value="MFS"/>
</dbReference>
<comment type="subcellular location">
    <subcellularLocation>
        <location evidence="1">Cell membrane</location>
        <topology evidence="1">Multi-pass membrane protein</topology>
    </subcellularLocation>
</comment>
<reference evidence="8 9" key="1">
    <citation type="submission" date="2024-10" db="EMBL/GenBank/DDBJ databases">
        <title>The Natural Products Discovery Center: Release of the First 8490 Sequenced Strains for Exploring Actinobacteria Biosynthetic Diversity.</title>
        <authorList>
            <person name="Kalkreuter E."/>
            <person name="Kautsar S.A."/>
            <person name="Yang D."/>
            <person name="Bader C.D."/>
            <person name="Teijaro C.N."/>
            <person name="Fluegel L."/>
            <person name="Davis C.M."/>
            <person name="Simpson J.R."/>
            <person name="Lauterbach L."/>
            <person name="Steele A.D."/>
            <person name="Gui C."/>
            <person name="Meng S."/>
            <person name="Li G."/>
            <person name="Viehrig K."/>
            <person name="Ye F."/>
            <person name="Su P."/>
            <person name="Kiefer A.F."/>
            <person name="Nichols A."/>
            <person name="Cepeda A.J."/>
            <person name="Yan W."/>
            <person name="Fan B."/>
            <person name="Jiang Y."/>
            <person name="Adhikari A."/>
            <person name="Zheng C.-J."/>
            <person name="Schuster L."/>
            <person name="Cowan T.M."/>
            <person name="Smanski M.J."/>
            <person name="Chevrette M.G."/>
            <person name="De Carvalho L.P.S."/>
            <person name="Shen B."/>
        </authorList>
    </citation>
    <scope>NUCLEOTIDE SEQUENCE [LARGE SCALE GENOMIC DNA]</scope>
    <source>
        <strain evidence="8 9">NPDC050545</strain>
    </source>
</reference>
<feature type="transmembrane region" description="Helical" evidence="6">
    <location>
        <begin position="351"/>
        <end position="373"/>
    </location>
</feature>
<evidence type="ECO:0000256" key="4">
    <source>
        <dbReference type="ARBA" id="ARBA00022989"/>
    </source>
</evidence>
<feature type="transmembrane region" description="Helical" evidence="6">
    <location>
        <begin position="255"/>
        <end position="280"/>
    </location>
</feature>
<evidence type="ECO:0000256" key="6">
    <source>
        <dbReference type="SAM" id="Phobius"/>
    </source>
</evidence>
<dbReference type="Proteomes" id="UP001612741">
    <property type="component" value="Unassembled WGS sequence"/>
</dbReference>
<feature type="transmembrane region" description="Helical" evidence="6">
    <location>
        <begin position="292"/>
        <end position="313"/>
    </location>
</feature>
<dbReference type="Gene3D" id="1.20.1250.20">
    <property type="entry name" value="MFS general substrate transporter like domains"/>
    <property type="match status" value="1"/>
</dbReference>
<evidence type="ECO:0000259" key="7">
    <source>
        <dbReference type="PROSITE" id="PS50850"/>
    </source>
</evidence>
<dbReference type="PANTHER" id="PTHR23505">
    <property type="entry name" value="SPINSTER"/>
    <property type="match status" value="1"/>
</dbReference>
<sequence length="455" mass="48024">MTAADVPDPSESVVLPDDLLPGAEAGEPGLLDTLRHGGWSICATAIPLVALEQLTREATTTLAPDIRDYFGISAAFLTAMAGLAGVALTVGGIPMAWLADRVNRKHLVVASAVLGTFALMLAGLAQDTWQLLIAYLLTGVAAAYSNPVFLSMLSDAYPVQGRGRILSLHAMATPLGQALGPALAGGVAGLVGGQQAWRWAYFALAVPYALAALASAVFLKEPGRGRAEQRLLSGTAGPPVGIMQAFRQMMRVKTFVYMCVGIGVLGLALATLPLQMSILLGDEYGFDASARGVVFSLTQIPVIAAMIITGRHFDRSYRRHPERIMHLAGFAMLAFGALVLVGVWFPSIWPLLTFYVLACMCSGIALTAVNPLIASVTPPRVRTQAFAILPVFTFLMGGFLGSVFAGFVADSFGPRMALTVVMPLSAFAAGYVFLHSARFLRPDIAAALTELTRKA</sequence>
<feature type="transmembrane region" description="Helical" evidence="6">
    <location>
        <begin position="69"/>
        <end position="95"/>
    </location>
</feature>
<dbReference type="InterPro" id="IPR020846">
    <property type="entry name" value="MFS_dom"/>
</dbReference>
<dbReference type="InterPro" id="IPR044770">
    <property type="entry name" value="MFS_spinster-like"/>
</dbReference>
<evidence type="ECO:0000256" key="1">
    <source>
        <dbReference type="ARBA" id="ARBA00004651"/>
    </source>
</evidence>
<feature type="transmembrane region" description="Helical" evidence="6">
    <location>
        <begin position="385"/>
        <end position="409"/>
    </location>
</feature>
<dbReference type="SUPFAM" id="SSF103473">
    <property type="entry name" value="MFS general substrate transporter"/>
    <property type="match status" value="1"/>
</dbReference>
<dbReference type="Pfam" id="PF07690">
    <property type="entry name" value="MFS_1"/>
    <property type="match status" value="1"/>
</dbReference>
<dbReference type="RefSeq" id="WP_397082726.1">
    <property type="nucleotide sequence ID" value="NZ_JBITGY010000005.1"/>
</dbReference>
<keyword evidence="3 6" id="KW-0812">Transmembrane</keyword>
<evidence type="ECO:0000313" key="8">
    <source>
        <dbReference type="EMBL" id="MFI6499426.1"/>
    </source>
</evidence>
<comment type="caution">
    <text evidence="8">The sequence shown here is derived from an EMBL/GenBank/DDBJ whole genome shotgun (WGS) entry which is preliminary data.</text>
</comment>
<name>A0ABW7YU54_9ACTN</name>
<accession>A0ABW7YU54</accession>
<feature type="transmembrane region" description="Helical" evidence="6">
    <location>
        <begin position="325"/>
        <end position="345"/>
    </location>
</feature>
<keyword evidence="2" id="KW-0813">Transport</keyword>
<protein>
    <submittedName>
        <fullName evidence="8">MFS transporter</fullName>
    </submittedName>
</protein>
<keyword evidence="9" id="KW-1185">Reference proteome</keyword>